<feature type="domain" description="ComC supersandwich" evidence="3">
    <location>
        <begin position="977"/>
        <end position="1181"/>
    </location>
</feature>
<evidence type="ECO:0000313" key="7">
    <source>
        <dbReference type="Proteomes" id="UP000001396"/>
    </source>
</evidence>
<dbReference type="Pfam" id="PF23034">
    <property type="entry name" value="DUF7035"/>
    <property type="match status" value="1"/>
</dbReference>
<feature type="chain" id="PRO_5003040973" description="EGF-like domain-containing protein" evidence="2">
    <location>
        <begin position="25"/>
        <end position="1250"/>
    </location>
</feature>
<protein>
    <recommendedName>
        <fullName evidence="8">EGF-like domain-containing protein</fullName>
    </recommendedName>
</protein>
<dbReference type="InParanoid" id="D3B8X1"/>
<organism evidence="6 7">
    <name type="scientific">Heterostelium pallidum (strain ATCC 26659 / Pp 5 / PN500)</name>
    <name type="common">Cellular slime mold</name>
    <name type="synonym">Polysphondylium pallidum</name>
    <dbReference type="NCBI Taxonomy" id="670386"/>
    <lineage>
        <taxon>Eukaryota</taxon>
        <taxon>Amoebozoa</taxon>
        <taxon>Evosea</taxon>
        <taxon>Eumycetozoa</taxon>
        <taxon>Dictyostelia</taxon>
        <taxon>Acytosteliales</taxon>
        <taxon>Acytosteliaceae</taxon>
        <taxon>Heterostelium</taxon>
    </lineage>
</organism>
<comment type="caution">
    <text evidence="6">The sequence shown here is derived from an EMBL/GenBank/DDBJ whole genome shotgun (WGS) entry which is preliminary data.</text>
</comment>
<dbReference type="InterPro" id="IPR055463">
    <property type="entry name" value="DUF7035"/>
</dbReference>
<gene>
    <name evidence="6" type="ORF">PPL_04914</name>
</gene>
<dbReference type="Pfam" id="PF23033">
    <property type="entry name" value="DUF7034"/>
    <property type="match status" value="1"/>
</dbReference>
<evidence type="ECO:0000259" key="4">
    <source>
        <dbReference type="Pfam" id="PF23033"/>
    </source>
</evidence>
<keyword evidence="1" id="KW-0812">Transmembrane</keyword>
<dbReference type="InterPro" id="IPR054484">
    <property type="entry name" value="ComC_SSD"/>
</dbReference>
<evidence type="ECO:0000256" key="1">
    <source>
        <dbReference type="SAM" id="Phobius"/>
    </source>
</evidence>
<evidence type="ECO:0000256" key="2">
    <source>
        <dbReference type="SAM" id="SignalP"/>
    </source>
</evidence>
<feature type="transmembrane region" description="Helical" evidence="1">
    <location>
        <begin position="1204"/>
        <end position="1226"/>
    </location>
</feature>
<dbReference type="GeneID" id="31360401"/>
<keyword evidence="7" id="KW-1185">Reference proteome</keyword>
<evidence type="ECO:0000313" key="6">
    <source>
        <dbReference type="EMBL" id="EFA82489.1"/>
    </source>
</evidence>
<feature type="signal peptide" evidence="2">
    <location>
        <begin position="1"/>
        <end position="24"/>
    </location>
</feature>
<dbReference type="AlphaFoldDB" id="D3B8X1"/>
<accession>D3B8X1</accession>
<dbReference type="InterPro" id="IPR055462">
    <property type="entry name" value="DUF7034"/>
</dbReference>
<sequence length="1250" mass="138638">MNSYKYLFQLLLILLLFCFGTIHSVNTRDVSVLSEFNPLFVDGNSECAFDVYISVNDTTQVKLITLSSGSGNVINITSTRIPFMTLENQMFLLNVLANPGAVNLTIEMDDGNNYFLGTTTCSEQTARITVKDTKFIRANDGSYYGVIFIEKDNVLASSNTLQQNILYLLDGYARPLANQTGTITVLNRDATQLGFKFAISQPYASLNSDFYITLSIFGDVKSKFIVRNPFDIGNYTVNSRISFVFMNGSTNFPIQNAIINENPTTIQDTFPQFAQIETFNQSKGFLSTGVMPVRDWDNQTTYLSPLSSDLYYMQAVSIELNIYSLTINRAVDVFPNFNVTAGSYPNAGCYIYSVPPLVVNLATTLSAVLPAPKKINIRYFDGIANIRVQFISVYPIRSIRFSYLEMTQSNLVSGSTTAGVLEANIEGNNMLLMKNEYMIVSDQSNYQMGLSNLFYTNITTNTSFQIEDITYFEFGVNNMELKSGIDVKNTLFLKVRSPIPYFTPSLSFPNTGKSFSGVFVPELQLYYINFDVISSQIAGNMTYTLSNGIDTFSNSYLELVGIKNATLTITKSNITAIPALKVLVPSDSNRTIGWSVAIRDQPNGFEYGLARVISSANTVPIEIYFNGATRTYGNANDGLYNIYLNISGNCATQTYRLMNLYLFDKSNVIQFDALLSMIGRRDDQLSITANCQDPIDIDPPELVSLVANEFVDVGSNQRTLVFTLFGADSGSGMSKSVTPVIKLIPQYPYEVLTIPTVVNGSNAKGVTYRATIDLPYGYGCGDSFIFSVYGLVDNHMNFISYTSIDLEKNGKPYFVKRYFNITTPVLQSTSTVTRNQNSFYVHGKGFGLNVMPPAITAYINYGNGYQITSFEYISQTLLKFNIQPSIGPLKIFVTVNSKSSNELVVLVSNPSPWVGLIPIPTVTPTSSPSPSCPGNCNNRGQCTFDGCRCNLPYYGPSCSSEAINVTPPAPQTTPVTSNNITINDNVDFETSMKVTTIKELDAELKEIKTYTPTNWKLDDQSTDNQTVYLYYSKLEGRDTFVNVTIEYFKVQTNITFGDKQIVLSPSSIKFTVALSSFSFTDKLSSLQVEMDISIGSNSDDACISNSVGLDNSDNVQWLKMNIDKQSLYSRFVPYALIDDRPLLIRQRLLEQSNETKSTTNKVGIIIPFYFNQVLIDPDFSHLVDIDDSPSACEGKDDSKITTKIIIGVVVGVVGLAILISLSVFIIKKIGKHNLKIKIIKLKRLGQDTTK</sequence>
<dbReference type="PANTHER" id="PTHR31378:SF17">
    <property type="match status" value="1"/>
</dbReference>
<keyword evidence="1" id="KW-1133">Transmembrane helix</keyword>
<keyword evidence="1" id="KW-0472">Membrane</keyword>
<keyword evidence="2" id="KW-0732">Signal</keyword>
<feature type="domain" description="DUF7035" evidence="5">
    <location>
        <begin position="573"/>
        <end position="669"/>
    </location>
</feature>
<dbReference type="EMBL" id="ADBJ01000020">
    <property type="protein sequence ID" value="EFA82489.1"/>
    <property type="molecule type" value="Genomic_DNA"/>
</dbReference>
<dbReference type="RefSeq" id="XP_020434606.1">
    <property type="nucleotide sequence ID" value="XM_020575811.1"/>
</dbReference>
<feature type="domain" description="DUF7034" evidence="4">
    <location>
        <begin position="700"/>
        <end position="820"/>
    </location>
</feature>
<name>D3B8X1_HETP5</name>
<dbReference type="PANTHER" id="PTHR31378">
    <property type="entry name" value="EGF-LIKE DOMAIN-CONTAINING PROTEIN-RELATED-RELATED"/>
    <property type="match status" value="1"/>
</dbReference>
<evidence type="ECO:0000259" key="5">
    <source>
        <dbReference type="Pfam" id="PF23034"/>
    </source>
</evidence>
<reference evidence="6 7" key="1">
    <citation type="journal article" date="2011" name="Genome Res.">
        <title>Phylogeny-wide analysis of social amoeba genomes highlights ancient origins for complex intercellular communication.</title>
        <authorList>
            <person name="Heidel A.J."/>
            <person name="Lawal H.M."/>
            <person name="Felder M."/>
            <person name="Schilde C."/>
            <person name="Helps N.R."/>
            <person name="Tunggal B."/>
            <person name="Rivero F."/>
            <person name="John U."/>
            <person name="Schleicher M."/>
            <person name="Eichinger L."/>
            <person name="Platzer M."/>
            <person name="Noegel A.A."/>
            <person name="Schaap P."/>
            <person name="Gloeckner G."/>
        </authorList>
    </citation>
    <scope>NUCLEOTIDE SEQUENCE [LARGE SCALE GENOMIC DNA]</scope>
    <source>
        <strain evidence="7">ATCC 26659 / Pp 5 / PN500</strain>
    </source>
</reference>
<dbReference type="Pfam" id="PF22933">
    <property type="entry name" value="ComC_SSD"/>
    <property type="match status" value="1"/>
</dbReference>
<proteinExistence type="predicted"/>
<evidence type="ECO:0008006" key="8">
    <source>
        <dbReference type="Google" id="ProtNLM"/>
    </source>
</evidence>
<dbReference type="Proteomes" id="UP000001396">
    <property type="component" value="Unassembled WGS sequence"/>
</dbReference>
<evidence type="ECO:0000259" key="3">
    <source>
        <dbReference type="Pfam" id="PF22933"/>
    </source>
</evidence>